<evidence type="ECO:0000256" key="4">
    <source>
        <dbReference type="ARBA" id="ARBA00022989"/>
    </source>
</evidence>
<keyword evidence="4 6" id="KW-1133">Transmembrane helix</keyword>
<dbReference type="AlphaFoldDB" id="A0A2A2H6D4"/>
<keyword evidence="5 6" id="KW-0472">Membrane</keyword>
<sequence>MAQKDYKKESITLWGAVGMGTGVMLGAAIFAVLGQVAELAGNLLTFSYIGGAIIAACSAYAYIKMSNSYPSAGGIGMFFVKVYGKGTITASSALLMAFSMVLSQSLIARTFGTYTLQLFNIGPNSWLVPALGVGLLIFAFLVNISKNYFIETFTSVISLIKIVGLAIFSFAALMAAGFSLGVFSKIFLGVAPQTIPSQPGLGLAASFALALLSFKGFTTITNSGAEIVKPHKNVGKAIIISIAILAALYLFIALAVSSSLSVPEIVAAKDYALAAAASPTLGIYGLWFTVGIAILATVTVCIGSLFAVSRLTAMLSKMKLIPHSHLGMKGTVQKHMLVYLLVIGSILTILFNLSRIASIGAIFYLVMDIIFQWGVLKRIKEDVNAKASIITVAIVLDIIALSAFIWMKIQTDILIVILAVILIIIIFMGEQYFLKSYLSKE</sequence>
<evidence type="ECO:0000256" key="3">
    <source>
        <dbReference type="ARBA" id="ARBA00022692"/>
    </source>
</evidence>
<dbReference type="EMBL" id="LMVM01000012">
    <property type="protein sequence ID" value="PAV04972.1"/>
    <property type="molecule type" value="Genomic_DNA"/>
</dbReference>
<dbReference type="GO" id="GO:0022857">
    <property type="term" value="F:transmembrane transporter activity"/>
    <property type="evidence" value="ECO:0007669"/>
    <property type="project" value="InterPro"/>
</dbReference>
<feature type="transmembrane region" description="Helical" evidence="6">
    <location>
        <begin position="413"/>
        <end position="434"/>
    </location>
</feature>
<comment type="subcellular location">
    <subcellularLocation>
        <location evidence="1">Cell membrane</location>
        <topology evidence="1">Multi-pass membrane protein</topology>
    </subcellularLocation>
</comment>
<feature type="transmembrane region" description="Helical" evidence="6">
    <location>
        <begin position="281"/>
        <end position="308"/>
    </location>
</feature>
<keyword evidence="2" id="KW-1003">Cell membrane</keyword>
<feature type="transmembrane region" description="Helical" evidence="6">
    <location>
        <begin position="126"/>
        <end position="144"/>
    </location>
</feature>
<dbReference type="OrthoDB" id="43026at2157"/>
<feature type="transmembrane region" description="Helical" evidence="6">
    <location>
        <begin position="12"/>
        <end position="33"/>
    </location>
</feature>
<dbReference type="PIRSF" id="PIRSF006060">
    <property type="entry name" value="AA_transporter"/>
    <property type="match status" value="1"/>
</dbReference>
<evidence type="ECO:0000313" key="8">
    <source>
        <dbReference type="Proteomes" id="UP000217784"/>
    </source>
</evidence>
<feature type="transmembrane region" description="Helical" evidence="6">
    <location>
        <begin position="156"/>
        <end position="180"/>
    </location>
</feature>
<dbReference type="Pfam" id="PF13520">
    <property type="entry name" value="AA_permease_2"/>
    <property type="match status" value="1"/>
</dbReference>
<gene>
    <name evidence="7" type="ORF">ASJ80_11755</name>
</gene>
<evidence type="ECO:0000256" key="2">
    <source>
        <dbReference type="ARBA" id="ARBA00022475"/>
    </source>
</evidence>
<dbReference type="GO" id="GO:0005886">
    <property type="term" value="C:plasma membrane"/>
    <property type="evidence" value="ECO:0007669"/>
    <property type="project" value="UniProtKB-SubCell"/>
</dbReference>
<dbReference type="RefSeq" id="WP_069584293.1">
    <property type="nucleotide sequence ID" value="NZ_LMVM01000012.1"/>
</dbReference>
<evidence type="ECO:0000313" key="7">
    <source>
        <dbReference type="EMBL" id="PAV04972.1"/>
    </source>
</evidence>
<comment type="caution">
    <text evidence="7">The sequence shown here is derived from an EMBL/GenBank/DDBJ whole genome shotgun (WGS) entry which is preliminary data.</text>
</comment>
<feature type="transmembrane region" description="Helical" evidence="6">
    <location>
        <begin position="82"/>
        <end position="106"/>
    </location>
</feature>
<keyword evidence="3 6" id="KW-0812">Transmembrane</keyword>
<feature type="transmembrane region" description="Helical" evidence="6">
    <location>
        <begin position="39"/>
        <end position="62"/>
    </location>
</feature>
<accession>A0A2A2H6D4</accession>
<feature type="transmembrane region" description="Helical" evidence="6">
    <location>
        <begin position="336"/>
        <end position="353"/>
    </location>
</feature>
<organism evidence="7 8">
    <name type="scientific">Methanobacterium bryantii</name>
    <dbReference type="NCBI Taxonomy" id="2161"/>
    <lineage>
        <taxon>Archaea</taxon>
        <taxon>Methanobacteriati</taxon>
        <taxon>Methanobacteriota</taxon>
        <taxon>Methanomada group</taxon>
        <taxon>Methanobacteria</taxon>
        <taxon>Methanobacteriales</taxon>
        <taxon>Methanobacteriaceae</taxon>
        <taxon>Methanobacterium</taxon>
    </lineage>
</organism>
<dbReference type="Proteomes" id="UP000217784">
    <property type="component" value="Unassembled WGS sequence"/>
</dbReference>
<reference evidence="7 8" key="1">
    <citation type="journal article" date="2017" name="BMC Genomics">
        <title>Genomic analysis of methanogenic archaea reveals a shift towards energy conservation.</title>
        <authorList>
            <person name="Gilmore S.P."/>
            <person name="Henske J.K."/>
            <person name="Sexton J.A."/>
            <person name="Solomon K.V."/>
            <person name="Seppala S."/>
            <person name="Yoo J.I."/>
            <person name="Huyett L.M."/>
            <person name="Pressman A."/>
            <person name="Cogan J.Z."/>
            <person name="Kivenson V."/>
            <person name="Peng X."/>
            <person name="Tan Y."/>
            <person name="Valentine D.L."/>
            <person name="O'Malley M.A."/>
        </authorList>
    </citation>
    <scope>NUCLEOTIDE SEQUENCE [LARGE SCALE GENOMIC DNA]</scope>
    <source>
        <strain evidence="7 8">M.o.H.</strain>
    </source>
</reference>
<feature type="transmembrane region" description="Helical" evidence="6">
    <location>
        <begin position="200"/>
        <end position="217"/>
    </location>
</feature>
<evidence type="ECO:0000256" key="5">
    <source>
        <dbReference type="ARBA" id="ARBA00023136"/>
    </source>
</evidence>
<name>A0A2A2H6D4_METBR</name>
<dbReference type="InterPro" id="IPR050367">
    <property type="entry name" value="APC_superfamily"/>
</dbReference>
<dbReference type="Gene3D" id="1.20.1740.10">
    <property type="entry name" value="Amino acid/polyamine transporter I"/>
    <property type="match status" value="1"/>
</dbReference>
<proteinExistence type="predicted"/>
<feature type="transmembrane region" description="Helical" evidence="6">
    <location>
        <begin position="238"/>
        <end position="261"/>
    </location>
</feature>
<protein>
    <submittedName>
        <fullName evidence="7">Amino acid permease</fullName>
    </submittedName>
</protein>
<evidence type="ECO:0000256" key="6">
    <source>
        <dbReference type="SAM" id="Phobius"/>
    </source>
</evidence>
<feature type="transmembrane region" description="Helical" evidence="6">
    <location>
        <begin position="388"/>
        <end position="407"/>
    </location>
</feature>
<keyword evidence="8" id="KW-1185">Reference proteome</keyword>
<dbReference type="InterPro" id="IPR002293">
    <property type="entry name" value="AA/rel_permease1"/>
</dbReference>
<evidence type="ECO:0000256" key="1">
    <source>
        <dbReference type="ARBA" id="ARBA00004651"/>
    </source>
</evidence>
<dbReference type="PANTHER" id="PTHR42770:SF11">
    <property type="entry name" value="INNER MEMBRANE TRANSPORT PROTEIN YBAT"/>
    <property type="match status" value="1"/>
</dbReference>
<dbReference type="PANTHER" id="PTHR42770">
    <property type="entry name" value="AMINO ACID TRANSPORTER-RELATED"/>
    <property type="match status" value="1"/>
</dbReference>